<dbReference type="SUPFAM" id="SSF50249">
    <property type="entry name" value="Nucleic acid-binding proteins"/>
    <property type="match status" value="1"/>
</dbReference>
<sequence length="232" mass="26275">MTHSDRMNNTDAFVLHRRPFRESSALVQLLSCRYGKLSAVVRVTKDSRGLLQPFIPLQLNLTGRSALKTASRLEAQSLAFPLFGEALYSGFYLNELLYYLLPEEEPVPTIYQAYQQALLELSANSWPLAAILRQFELTLLTQLGYGLPSVDMLETNQHYQFVPGEGFIDCVPLKTTFSGKALQALSAFNRDDAAQLSVAKRVFRIMLDELLAGHKLRSRELLIQHRAIQRED</sequence>
<evidence type="ECO:0000256" key="1">
    <source>
        <dbReference type="ARBA" id="ARBA00003065"/>
    </source>
</evidence>
<evidence type="ECO:0000313" key="10">
    <source>
        <dbReference type="EMBL" id="MFM2485756.1"/>
    </source>
</evidence>
<gene>
    <name evidence="8 10" type="primary">recO</name>
    <name evidence="10" type="ORF">ABUE30_11925</name>
</gene>
<evidence type="ECO:0000256" key="2">
    <source>
        <dbReference type="ARBA" id="ARBA00007452"/>
    </source>
</evidence>
<dbReference type="Pfam" id="PF02565">
    <property type="entry name" value="RecO_C"/>
    <property type="match status" value="1"/>
</dbReference>
<dbReference type="Gene3D" id="2.40.50.140">
    <property type="entry name" value="Nucleic acid-binding proteins"/>
    <property type="match status" value="1"/>
</dbReference>
<evidence type="ECO:0000256" key="8">
    <source>
        <dbReference type="HAMAP-Rule" id="MF_00201"/>
    </source>
</evidence>
<dbReference type="InterPro" id="IPR022572">
    <property type="entry name" value="DNA_rep/recomb_RecO_N"/>
</dbReference>
<dbReference type="InterPro" id="IPR037278">
    <property type="entry name" value="ARFGAP/RecO"/>
</dbReference>
<evidence type="ECO:0000256" key="6">
    <source>
        <dbReference type="ARBA" id="ARBA00023204"/>
    </source>
</evidence>
<dbReference type="SUPFAM" id="SSF57863">
    <property type="entry name" value="ArfGap/RecO-like zinc finger"/>
    <property type="match status" value="1"/>
</dbReference>
<dbReference type="InterPro" id="IPR042242">
    <property type="entry name" value="RecO_C"/>
</dbReference>
<keyword evidence="6 8" id="KW-0234">DNA repair</keyword>
<dbReference type="PANTHER" id="PTHR33991">
    <property type="entry name" value="DNA REPAIR PROTEIN RECO"/>
    <property type="match status" value="1"/>
</dbReference>
<comment type="similarity">
    <text evidence="2 8">Belongs to the RecO family.</text>
</comment>
<comment type="function">
    <text evidence="1 8">Involved in DNA repair and RecF pathway recombination.</text>
</comment>
<dbReference type="NCBIfam" id="TIGR00613">
    <property type="entry name" value="reco"/>
    <property type="match status" value="1"/>
</dbReference>
<keyword evidence="4 8" id="KW-0227">DNA damage</keyword>
<keyword evidence="11" id="KW-1185">Reference proteome</keyword>
<name>A0ABW9G7U0_9GAMM</name>
<evidence type="ECO:0000259" key="9">
    <source>
        <dbReference type="Pfam" id="PF11967"/>
    </source>
</evidence>
<dbReference type="Gene3D" id="1.20.1440.120">
    <property type="entry name" value="Recombination protein O, C-terminal domain"/>
    <property type="match status" value="1"/>
</dbReference>
<dbReference type="HAMAP" id="MF_00201">
    <property type="entry name" value="RecO"/>
    <property type="match status" value="1"/>
</dbReference>
<accession>A0ABW9G7U0</accession>
<dbReference type="InterPro" id="IPR012340">
    <property type="entry name" value="NA-bd_OB-fold"/>
</dbReference>
<evidence type="ECO:0000256" key="3">
    <source>
        <dbReference type="ARBA" id="ARBA00021310"/>
    </source>
</evidence>
<organism evidence="10 11">
    <name type="scientific">Celerinatantimonas yamalensis</name>
    <dbReference type="NCBI Taxonomy" id="559956"/>
    <lineage>
        <taxon>Bacteria</taxon>
        <taxon>Pseudomonadati</taxon>
        <taxon>Pseudomonadota</taxon>
        <taxon>Gammaproteobacteria</taxon>
        <taxon>Celerinatantimonadaceae</taxon>
        <taxon>Celerinatantimonas</taxon>
    </lineage>
</organism>
<dbReference type="Pfam" id="PF11967">
    <property type="entry name" value="RecO_N"/>
    <property type="match status" value="1"/>
</dbReference>
<keyword evidence="5 8" id="KW-0233">DNA recombination</keyword>
<evidence type="ECO:0000256" key="5">
    <source>
        <dbReference type="ARBA" id="ARBA00023172"/>
    </source>
</evidence>
<evidence type="ECO:0000256" key="4">
    <source>
        <dbReference type="ARBA" id="ARBA00022763"/>
    </source>
</evidence>
<dbReference type="EMBL" id="JBEQCT010000005">
    <property type="protein sequence ID" value="MFM2485756.1"/>
    <property type="molecule type" value="Genomic_DNA"/>
</dbReference>
<dbReference type="PANTHER" id="PTHR33991:SF1">
    <property type="entry name" value="DNA REPAIR PROTEIN RECO"/>
    <property type="match status" value="1"/>
</dbReference>
<reference evidence="10 11" key="1">
    <citation type="journal article" date="2013" name="Int. J. Syst. Evol. Microbiol.">
        <title>Celerinatantimonas yamalensis sp. nov., a cold-adapted diazotrophic bacterium from a cold permafrost brine.</title>
        <authorList>
            <person name="Shcherbakova V."/>
            <person name="Chuvilskaya N."/>
            <person name="Rivkina E."/>
            <person name="Demidov N."/>
            <person name="Uchaeva V."/>
            <person name="Suetin S."/>
            <person name="Suzina N."/>
            <person name="Gilichinsky D."/>
        </authorList>
    </citation>
    <scope>NUCLEOTIDE SEQUENCE [LARGE SCALE GENOMIC DNA]</scope>
    <source>
        <strain evidence="10 11">C7</strain>
    </source>
</reference>
<evidence type="ECO:0000256" key="7">
    <source>
        <dbReference type="ARBA" id="ARBA00033409"/>
    </source>
</evidence>
<dbReference type="RefSeq" id="WP_408624004.1">
    <property type="nucleotide sequence ID" value="NZ_JBEQCT010000005.1"/>
</dbReference>
<dbReference type="InterPro" id="IPR003717">
    <property type="entry name" value="RecO"/>
</dbReference>
<proteinExistence type="inferred from homology"/>
<feature type="domain" description="DNA replication/recombination mediator RecO N-terminal" evidence="9">
    <location>
        <begin position="9"/>
        <end position="74"/>
    </location>
</feature>
<protein>
    <recommendedName>
        <fullName evidence="3 8">DNA repair protein RecO</fullName>
    </recommendedName>
    <alternativeName>
        <fullName evidence="7 8">Recombination protein O</fullName>
    </alternativeName>
</protein>
<dbReference type="Proteomes" id="UP001629953">
    <property type="component" value="Unassembled WGS sequence"/>
</dbReference>
<evidence type="ECO:0000313" key="11">
    <source>
        <dbReference type="Proteomes" id="UP001629953"/>
    </source>
</evidence>
<comment type="caution">
    <text evidence="10">The sequence shown here is derived from an EMBL/GenBank/DDBJ whole genome shotgun (WGS) entry which is preliminary data.</text>
</comment>